<sequence>MKILSLRLKNLNSLKGEWKIDFTQQPFDASGLFAIVGPTGAGKTTLLDAICLGLYHQTPRMKNVSAGGNELMTRHTAECLAEVEFEVRGEGYRAFWSQRRARGRADGKLQAPRVELARLDGTIITDKVGDKLKSTEQLTGLDFGRFTKSMLLAQGDFAAFLHADVNERAELLEELTGTDIYGQLSRQVYEQAREARVELAQLEARAQGVELLTDDQRDELNRELAQTEQNRRQLAGQHQALQAELGWCLELEKAEQQLQRAQDAERLVQQQYQAQQGQLGRLAVAEPAVRLHPLWQSLNSCKARHDQVRQQLATLIQERGLVGERLVQHHWQALQFSGQIKAQYQSELERLTGQQRQLTRQLAARPDGARLGEQLAEWRGQITACEGQQQTVTELEQEWQQLTLQQQKLAKQFAELEVAAGAAGGRLDTAGQAVAERQQQLASVLTGQTEAELRQAEQTLRQQQGSRLELKQLAGRQRALQDQLRELAQQQGARQPELDKLASALSQLRDGYKQLREQIQDKETLLVQEKRIRELEHYRAALQPEQACPLCGSREHPAVAAYQALDNGTEQALAEKRRQLAQLEQRGTELNRQQARLGAEAEQADKLRQQIQAELRDINRRWQQLQAEAGLSLTGRDGLESWLDQQQQAQDEAGRKVQRLDQVTAELVQARQQLAEAEGALDKLRHSQALLQQSRQDHEQQLGKLSSRIEQQASHLARQRQALADRLGQMGYRQPSSWPVWLEEREQEWQLWQHNQRQLQQLERQQGELQYQLQAAEQEWQGWQLRWQQGGQPTPAALAPAEHPRQALAEAASQSQQLQQQRVELDTRVQLQQQRLAELADELTTQEHGWRQALALSPFGDESAFRQALLPEDELQQLRQLQQGLEQGRSEAQTLVRQAQGRLDALRAEPVTERSRGELSDALDELQRTIDELLQKSGALRGQLSADAQRRSRQQALFAELAAKRADYRLWEQLNSLIGSADGAKYRRFAQGLTLDHLVYLANRQLERLQGRYQLARRAGGELELVVIDTWQADAARDTQTLSGGESFLVSLALALALSDLVSSKTSIDSLFLDEGFGTLDADTLEVALDALDALNASGKMIGVISHIEALKERIPIQIKLSKSHGLGLSRLAPQFAVE</sequence>
<dbReference type="Pfam" id="PF13558">
    <property type="entry name" value="SbcC_Walker_B"/>
    <property type="match status" value="1"/>
</dbReference>
<feature type="coiled-coil region" evidence="1">
    <location>
        <begin position="808"/>
        <end position="842"/>
    </location>
</feature>
<feature type="coiled-coil region" evidence="1">
    <location>
        <begin position="878"/>
        <end position="943"/>
    </location>
</feature>
<feature type="coiled-coil region" evidence="1">
    <location>
        <begin position="385"/>
        <end position="412"/>
    </location>
</feature>
<proteinExistence type="predicted"/>
<reference evidence="4" key="1">
    <citation type="journal article" date="2019" name="Int. J. Syst. Evol. Microbiol.">
        <title>The Global Catalogue of Microorganisms (GCM) 10K type strain sequencing project: providing services to taxonomists for standard genome sequencing and annotation.</title>
        <authorList>
            <consortium name="The Broad Institute Genomics Platform"/>
            <consortium name="The Broad Institute Genome Sequencing Center for Infectious Disease"/>
            <person name="Wu L."/>
            <person name="Ma J."/>
        </authorList>
    </citation>
    <scope>NUCLEOTIDE SEQUENCE [LARGE SCALE GENOMIC DNA]</scope>
    <source>
        <strain evidence="4">JCM 17110</strain>
    </source>
</reference>
<dbReference type="PANTHER" id="PTHR32114:SF2">
    <property type="entry name" value="ABC TRANSPORTER ABCH.3"/>
    <property type="match status" value="1"/>
</dbReference>
<dbReference type="EMBL" id="BAABCX010000005">
    <property type="protein sequence ID" value="GAA3548309.1"/>
    <property type="molecule type" value="Genomic_DNA"/>
</dbReference>
<evidence type="ECO:0000259" key="2">
    <source>
        <dbReference type="Pfam" id="PF13476"/>
    </source>
</evidence>
<dbReference type="Gene3D" id="3.40.50.300">
    <property type="entry name" value="P-loop containing nucleotide triphosphate hydrolases"/>
    <property type="match status" value="2"/>
</dbReference>
<feature type="coiled-coil region" evidence="1">
    <location>
        <begin position="185"/>
        <end position="271"/>
    </location>
</feature>
<feature type="coiled-coil region" evidence="1">
    <location>
        <begin position="453"/>
        <end position="532"/>
    </location>
</feature>
<accession>A0ABP6WBB5</accession>
<feature type="coiled-coil region" evidence="1">
    <location>
        <begin position="566"/>
        <end position="628"/>
    </location>
</feature>
<name>A0ABP6WBB5_9GAMM</name>
<evidence type="ECO:0000313" key="4">
    <source>
        <dbReference type="Proteomes" id="UP001500795"/>
    </source>
</evidence>
<dbReference type="InterPro" id="IPR038729">
    <property type="entry name" value="Rad50/SbcC_AAA"/>
</dbReference>
<organism evidence="3 4">
    <name type="scientific">Zobellella aerophila</name>
    <dbReference type="NCBI Taxonomy" id="870480"/>
    <lineage>
        <taxon>Bacteria</taxon>
        <taxon>Pseudomonadati</taxon>
        <taxon>Pseudomonadota</taxon>
        <taxon>Gammaproteobacteria</taxon>
        <taxon>Aeromonadales</taxon>
        <taxon>Aeromonadaceae</taxon>
        <taxon>Zobellella</taxon>
    </lineage>
</organism>
<feature type="coiled-coil region" evidence="1">
    <location>
        <begin position="298"/>
        <end position="361"/>
    </location>
</feature>
<keyword evidence="1" id="KW-0175">Coiled coil</keyword>
<dbReference type="Pfam" id="PF13476">
    <property type="entry name" value="AAA_23"/>
    <property type="match status" value="1"/>
</dbReference>
<dbReference type="PANTHER" id="PTHR32114">
    <property type="entry name" value="ABC TRANSPORTER ABCH.3"/>
    <property type="match status" value="1"/>
</dbReference>
<dbReference type="RefSeq" id="WP_344959640.1">
    <property type="nucleotide sequence ID" value="NZ_BAABCX010000005.1"/>
</dbReference>
<feature type="domain" description="Rad50/SbcC-type AAA" evidence="2">
    <location>
        <begin position="5"/>
        <end position="207"/>
    </location>
</feature>
<dbReference type="Proteomes" id="UP001500795">
    <property type="component" value="Unassembled WGS sequence"/>
</dbReference>
<dbReference type="SUPFAM" id="SSF52540">
    <property type="entry name" value="P-loop containing nucleoside triphosphate hydrolases"/>
    <property type="match status" value="1"/>
</dbReference>
<evidence type="ECO:0000256" key="1">
    <source>
        <dbReference type="SAM" id="Coils"/>
    </source>
</evidence>
<protein>
    <recommendedName>
        <fullName evidence="2">Rad50/SbcC-type AAA domain-containing protein</fullName>
    </recommendedName>
</protein>
<gene>
    <name evidence="3" type="ORF">GCM10022394_30560</name>
</gene>
<feature type="coiled-coil region" evidence="1">
    <location>
        <begin position="660"/>
        <end position="701"/>
    </location>
</feature>
<comment type="caution">
    <text evidence="3">The sequence shown here is derived from an EMBL/GenBank/DDBJ whole genome shotgun (WGS) entry which is preliminary data.</text>
</comment>
<dbReference type="InterPro" id="IPR027417">
    <property type="entry name" value="P-loop_NTPase"/>
</dbReference>
<evidence type="ECO:0000313" key="3">
    <source>
        <dbReference type="EMBL" id="GAA3548309.1"/>
    </source>
</evidence>
<keyword evidence="4" id="KW-1185">Reference proteome</keyword>